<dbReference type="EMBL" id="JBBNAE010000010">
    <property type="protein sequence ID" value="KAK9090519.1"/>
    <property type="molecule type" value="Genomic_DNA"/>
</dbReference>
<reference evidence="2 3" key="1">
    <citation type="submission" date="2024-01" db="EMBL/GenBank/DDBJ databases">
        <title>Genome assemblies of Stephania.</title>
        <authorList>
            <person name="Yang L."/>
        </authorList>
    </citation>
    <scope>NUCLEOTIDE SEQUENCE [LARGE SCALE GENOMIC DNA]</scope>
    <source>
        <strain evidence="2">QJT</strain>
        <tissue evidence="2">Leaf</tissue>
    </source>
</reference>
<accession>A0AAP0EKN8</accession>
<evidence type="ECO:0008006" key="4">
    <source>
        <dbReference type="Google" id="ProtNLM"/>
    </source>
</evidence>
<proteinExistence type="predicted"/>
<sequence>MEMEMKASTQKSEETITLIEVLNSTDSESDGDLDGETTEVFSSSSSVGDGFIECEDPKSNGKEIVADAMCSAANIKVEVISSSSSDGEGFINCILRCHELCVLDYRDVKTIPNQYIVQRWIKDFKSLHEDLAWTNDEPERKEQARFECTQYYAVESSLNGVLKDPLKKNKVKKKTTGDQLQIKKTRARKSKDSGKQSKNGQESRRFEHGSKDYETPPPKV</sequence>
<evidence type="ECO:0000256" key="1">
    <source>
        <dbReference type="SAM" id="MobiDB-lite"/>
    </source>
</evidence>
<gene>
    <name evidence="2" type="ORF">Sjap_023696</name>
</gene>
<name>A0AAP0EKN8_9MAGN</name>
<evidence type="ECO:0000313" key="3">
    <source>
        <dbReference type="Proteomes" id="UP001417504"/>
    </source>
</evidence>
<dbReference type="Proteomes" id="UP001417504">
    <property type="component" value="Unassembled WGS sequence"/>
</dbReference>
<evidence type="ECO:0000313" key="2">
    <source>
        <dbReference type="EMBL" id="KAK9090519.1"/>
    </source>
</evidence>
<protein>
    <recommendedName>
        <fullName evidence="4">Protein FAR1-RELATED SEQUENCE</fullName>
    </recommendedName>
</protein>
<feature type="region of interest" description="Disordered" evidence="1">
    <location>
        <begin position="166"/>
        <end position="220"/>
    </location>
</feature>
<dbReference type="AlphaFoldDB" id="A0AAP0EKN8"/>
<organism evidence="2 3">
    <name type="scientific">Stephania japonica</name>
    <dbReference type="NCBI Taxonomy" id="461633"/>
    <lineage>
        <taxon>Eukaryota</taxon>
        <taxon>Viridiplantae</taxon>
        <taxon>Streptophyta</taxon>
        <taxon>Embryophyta</taxon>
        <taxon>Tracheophyta</taxon>
        <taxon>Spermatophyta</taxon>
        <taxon>Magnoliopsida</taxon>
        <taxon>Ranunculales</taxon>
        <taxon>Menispermaceae</taxon>
        <taxon>Menispermoideae</taxon>
        <taxon>Cissampelideae</taxon>
        <taxon>Stephania</taxon>
    </lineage>
</organism>
<comment type="caution">
    <text evidence="2">The sequence shown here is derived from an EMBL/GenBank/DDBJ whole genome shotgun (WGS) entry which is preliminary data.</text>
</comment>
<keyword evidence="3" id="KW-1185">Reference proteome</keyword>
<feature type="compositionally biased region" description="Basic and acidic residues" evidence="1">
    <location>
        <begin position="190"/>
        <end position="214"/>
    </location>
</feature>